<dbReference type="AlphaFoldDB" id="A0A6A1WGT3"/>
<accession>A0A6A1WGT3</accession>
<proteinExistence type="predicted"/>
<protein>
    <recommendedName>
        <fullName evidence="3">RNase H type-1 domain-containing protein</fullName>
    </recommendedName>
</protein>
<evidence type="ECO:0008006" key="3">
    <source>
        <dbReference type="Google" id="ProtNLM"/>
    </source>
</evidence>
<comment type="caution">
    <text evidence="1">The sequence shown here is derived from an EMBL/GenBank/DDBJ whole genome shotgun (WGS) entry which is preliminary data.</text>
</comment>
<name>A0A6A1WGT3_9ROSI</name>
<evidence type="ECO:0000313" key="1">
    <source>
        <dbReference type="EMBL" id="KAB1224475.1"/>
    </source>
</evidence>
<dbReference type="Proteomes" id="UP000516437">
    <property type="component" value="Chromosome 2"/>
</dbReference>
<organism evidence="1 2">
    <name type="scientific">Morella rubra</name>
    <name type="common">Chinese bayberry</name>
    <dbReference type="NCBI Taxonomy" id="262757"/>
    <lineage>
        <taxon>Eukaryota</taxon>
        <taxon>Viridiplantae</taxon>
        <taxon>Streptophyta</taxon>
        <taxon>Embryophyta</taxon>
        <taxon>Tracheophyta</taxon>
        <taxon>Spermatophyta</taxon>
        <taxon>Magnoliopsida</taxon>
        <taxon>eudicotyledons</taxon>
        <taxon>Gunneridae</taxon>
        <taxon>Pentapetalae</taxon>
        <taxon>rosids</taxon>
        <taxon>fabids</taxon>
        <taxon>Fagales</taxon>
        <taxon>Myricaceae</taxon>
        <taxon>Morella</taxon>
    </lineage>
</organism>
<evidence type="ECO:0000313" key="2">
    <source>
        <dbReference type="Proteomes" id="UP000516437"/>
    </source>
</evidence>
<sequence length="69" mass="7838">MDPLVGEACVLAEAMDLACRKKWLREEFECDSLVICKEVLEDGNPSWLVAAMVEKIHRGSANFKDWRIA</sequence>
<gene>
    <name evidence="1" type="ORF">CJ030_MR2G016364</name>
</gene>
<dbReference type="OrthoDB" id="1166390at2759"/>
<dbReference type="EMBL" id="RXIC02000020">
    <property type="protein sequence ID" value="KAB1224475.1"/>
    <property type="molecule type" value="Genomic_DNA"/>
</dbReference>
<keyword evidence="2" id="KW-1185">Reference proteome</keyword>
<reference evidence="1 2" key="1">
    <citation type="journal article" date="2019" name="Plant Biotechnol. J.">
        <title>The red bayberry genome and genetic basis of sex determination.</title>
        <authorList>
            <person name="Jia H.M."/>
            <person name="Jia H.J."/>
            <person name="Cai Q.L."/>
            <person name="Wang Y."/>
            <person name="Zhao H.B."/>
            <person name="Yang W.F."/>
            <person name="Wang G.Y."/>
            <person name="Li Y.H."/>
            <person name="Zhan D.L."/>
            <person name="Shen Y.T."/>
            <person name="Niu Q.F."/>
            <person name="Chang L."/>
            <person name="Qiu J."/>
            <person name="Zhao L."/>
            <person name="Xie H.B."/>
            <person name="Fu W.Y."/>
            <person name="Jin J."/>
            <person name="Li X.W."/>
            <person name="Jiao Y."/>
            <person name="Zhou C.C."/>
            <person name="Tu T."/>
            <person name="Chai C.Y."/>
            <person name="Gao J.L."/>
            <person name="Fan L.J."/>
            <person name="van de Weg E."/>
            <person name="Wang J.Y."/>
            <person name="Gao Z.S."/>
        </authorList>
    </citation>
    <scope>NUCLEOTIDE SEQUENCE [LARGE SCALE GENOMIC DNA]</scope>
    <source>
        <tissue evidence="1">Leaves</tissue>
    </source>
</reference>